<protein>
    <submittedName>
        <fullName evidence="2">Putative NAD(P) binding enzyme</fullName>
    </submittedName>
</protein>
<dbReference type="InterPro" id="IPR051606">
    <property type="entry name" value="Polyketide_Oxido-like"/>
</dbReference>
<dbReference type="Pfam" id="PF13460">
    <property type="entry name" value="NAD_binding_10"/>
    <property type="match status" value="1"/>
</dbReference>
<gene>
    <name evidence="2" type="primary">ymjC</name>
    <name evidence="2" type="ORF">NCTC10764_02262</name>
</gene>
<dbReference type="SUPFAM" id="SSF51735">
    <property type="entry name" value="NAD(P)-binding Rossmann-fold domains"/>
    <property type="match status" value="1"/>
</dbReference>
<reference evidence="2 3" key="1">
    <citation type="submission" date="2018-06" db="EMBL/GenBank/DDBJ databases">
        <authorList>
            <consortium name="Pathogen Informatics"/>
            <person name="Doyle S."/>
        </authorList>
    </citation>
    <scope>NUCLEOTIDE SEQUENCE [LARGE SCALE GENOMIC DNA]</scope>
    <source>
        <strain evidence="2 3">NCTC10764</strain>
    </source>
</reference>
<evidence type="ECO:0000259" key="1">
    <source>
        <dbReference type="Pfam" id="PF13460"/>
    </source>
</evidence>
<dbReference type="PANTHER" id="PTHR43355:SF2">
    <property type="entry name" value="FLAVIN REDUCTASE (NADPH)"/>
    <property type="match status" value="1"/>
</dbReference>
<evidence type="ECO:0000313" key="3">
    <source>
        <dbReference type="Proteomes" id="UP000255201"/>
    </source>
</evidence>
<proteinExistence type="predicted"/>
<dbReference type="AlphaFoldDB" id="A0A376J5N5"/>
<dbReference type="Proteomes" id="UP000255201">
    <property type="component" value="Unassembled WGS sequence"/>
</dbReference>
<organism evidence="2 3">
    <name type="scientific">Escherichia coli</name>
    <dbReference type="NCBI Taxonomy" id="562"/>
    <lineage>
        <taxon>Bacteria</taxon>
        <taxon>Pseudomonadati</taxon>
        <taxon>Pseudomonadota</taxon>
        <taxon>Gammaproteobacteria</taxon>
        <taxon>Enterobacterales</taxon>
        <taxon>Enterobacteriaceae</taxon>
        <taxon>Escherichia</taxon>
    </lineage>
</organism>
<dbReference type="CDD" id="cd05267">
    <property type="entry name" value="SDR_a6"/>
    <property type="match status" value="1"/>
</dbReference>
<dbReference type="InterPro" id="IPR016040">
    <property type="entry name" value="NAD(P)-bd_dom"/>
</dbReference>
<dbReference type="EMBL" id="UFZL01000001">
    <property type="protein sequence ID" value="STE55705.1"/>
    <property type="molecule type" value="Genomic_DNA"/>
</dbReference>
<dbReference type="GO" id="GO:0042602">
    <property type="term" value="F:riboflavin reductase (NADPH) activity"/>
    <property type="evidence" value="ECO:0007669"/>
    <property type="project" value="TreeGrafter"/>
</dbReference>
<feature type="domain" description="NAD(P)-binding" evidence="1">
    <location>
        <begin position="32"/>
        <end position="213"/>
    </location>
</feature>
<dbReference type="GO" id="GO:0004074">
    <property type="term" value="F:biliverdin reductase [NAD(P)H] activity"/>
    <property type="evidence" value="ECO:0007669"/>
    <property type="project" value="TreeGrafter"/>
</dbReference>
<evidence type="ECO:0000313" key="2">
    <source>
        <dbReference type="EMBL" id="STE55705.1"/>
    </source>
</evidence>
<name>A0A376J5N5_ECOLX</name>
<sequence length="236" mass="26149">MKHIQIRNSDMAWHIAANNLGKSFMKNVLILGAGGQIARHVINQLADKQTIKQTLFARQPAKIHKPYPTNSKIIMGDVLNHAALKQAMQGQDVVYANLTGEDLDIQANSVIAAMKACDVKRLIFVLSLGIYDEVPGKFGEWNNAVICEPLKPFRRAADAIEASGLEYTILRPAWLTDEDIIDYELTSRNEPFKGTIVSRKSVAALITDIIDKPEKHIGENIGINQPGTDGDKPFFM</sequence>
<dbReference type="Gene3D" id="3.40.50.720">
    <property type="entry name" value="NAD(P)-binding Rossmann-like Domain"/>
    <property type="match status" value="1"/>
</dbReference>
<dbReference type="PANTHER" id="PTHR43355">
    <property type="entry name" value="FLAVIN REDUCTASE (NADPH)"/>
    <property type="match status" value="1"/>
</dbReference>
<accession>A0A376J5N5</accession>
<dbReference type="InterPro" id="IPR036291">
    <property type="entry name" value="NAD(P)-bd_dom_sf"/>
</dbReference>